<gene>
    <name evidence="2" type="ORF">B5807_10044</name>
</gene>
<evidence type="ECO:0000313" key="2">
    <source>
        <dbReference type="EMBL" id="OSS47005.1"/>
    </source>
</evidence>
<evidence type="ECO:0000256" key="1">
    <source>
        <dbReference type="SAM" id="MobiDB-lite"/>
    </source>
</evidence>
<organism evidence="2 3">
    <name type="scientific">Epicoccum nigrum</name>
    <name type="common">Soil fungus</name>
    <name type="synonym">Epicoccum purpurascens</name>
    <dbReference type="NCBI Taxonomy" id="105696"/>
    <lineage>
        <taxon>Eukaryota</taxon>
        <taxon>Fungi</taxon>
        <taxon>Dikarya</taxon>
        <taxon>Ascomycota</taxon>
        <taxon>Pezizomycotina</taxon>
        <taxon>Dothideomycetes</taxon>
        <taxon>Pleosporomycetidae</taxon>
        <taxon>Pleosporales</taxon>
        <taxon>Pleosporineae</taxon>
        <taxon>Didymellaceae</taxon>
        <taxon>Epicoccum</taxon>
    </lineage>
</organism>
<protein>
    <submittedName>
        <fullName evidence="2">Uncharacterized protein</fullName>
    </submittedName>
</protein>
<feature type="region of interest" description="Disordered" evidence="1">
    <location>
        <begin position="1"/>
        <end position="45"/>
    </location>
</feature>
<evidence type="ECO:0000313" key="3">
    <source>
        <dbReference type="Proteomes" id="UP000193240"/>
    </source>
</evidence>
<dbReference type="Proteomes" id="UP000193240">
    <property type="component" value="Unassembled WGS sequence"/>
</dbReference>
<reference evidence="2 3" key="1">
    <citation type="journal article" date="2017" name="Genome Announc.">
        <title>Genome sequence of the saprophytic ascomycete Epicoccum nigrum ICMP 19927 strain isolated from New Zealand.</title>
        <authorList>
            <person name="Fokin M."/>
            <person name="Fleetwood D."/>
            <person name="Weir B.S."/>
            <person name="Villas-Boas S.G."/>
        </authorList>
    </citation>
    <scope>NUCLEOTIDE SEQUENCE [LARGE SCALE GENOMIC DNA]</scope>
    <source>
        <strain evidence="2 3">ICMP 19927</strain>
    </source>
</reference>
<dbReference type="AlphaFoldDB" id="A0A1Y2LT07"/>
<accession>A0A1Y2LT07</accession>
<feature type="compositionally biased region" description="Polar residues" evidence="1">
    <location>
        <begin position="1"/>
        <end position="12"/>
    </location>
</feature>
<keyword evidence="3" id="KW-1185">Reference proteome</keyword>
<dbReference type="EMBL" id="KZ107849">
    <property type="protein sequence ID" value="OSS47005.1"/>
    <property type="molecule type" value="Genomic_DNA"/>
</dbReference>
<name>A0A1Y2LT07_EPING</name>
<dbReference type="InParanoid" id="A0A1Y2LT07"/>
<proteinExistence type="predicted"/>
<sequence>MHSLPRPNSSAVSRFWKSGRQNQARGLPMRIKQEVTKSDPGQPSELCRREEAFGLKYKHGPRGVADWLSALHSAKSAKSFSNASPLGAEPQRRSICLIASPLAPQNFKIPLRSLSC</sequence>